<protein>
    <submittedName>
        <fullName evidence="2">Uncharacterized protein</fullName>
    </submittedName>
</protein>
<dbReference type="Proteomes" id="UP000051952">
    <property type="component" value="Unassembled WGS sequence"/>
</dbReference>
<name>A0A0S4JNS2_BODSA</name>
<reference evidence="3" key="1">
    <citation type="submission" date="2015-09" db="EMBL/GenBank/DDBJ databases">
        <authorList>
            <consortium name="Pathogen Informatics"/>
        </authorList>
    </citation>
    <scope>NUCLEOTIDE SEQUENCE [LARGE SCALE GENOMIC DNA]</scope>
    <source>
        <strain evidence="3">Lake Konstanz</strain>
    </source>
</reference>
<accession>A0A0S4JNS2</accession>
<proteinExistence type="predicted"/>
<feature type="compositionally biased region" description="Acidic residues" evidence="1">
    <location>
        <begin position="1"/>
        <end position="20"/>
    </location>
</feature>
<sequence length="114" mass="12800">MFDDDGDKDYQDDEDVEVEYSTDSSFDSATDQRHQKQRSSAVFQTLRTHTFHLLNPVMTLFQQQVDSNADDGFASAKVPQLRPLHEQLVLYDGVDHIAALGELTCHLTGSAGRL</sequence>
<feature type="region of interest" description="Disordered" evidence="1">
    <location>
        <begin position="1"/>
        <end position="38"/>
    </location>
</feature>
<evidence type="ECO:0000313" key="2">
    <source>
        <dbReference type="EMBL" id="CUG93189.1"/>
    </source>
</evidence>
<dbReference type="AlphaFoldDB" id="A0A0S4JNS2"/>
<dbReference type="VEuPathDB" id="TriTrypDB:BSAL_41280"/>
<gene>
    <name evidence="2" type="ORF">BSAL_41280</name>
</gene>
<organism evidence="2 3">
    <name type="scientific">Bodo saltans</name>
    <name type="common">Flagellated protozoan</name>
    <dbReference type="NCBI Taxonomy" id="75058"/>
    <lineage>
        <taxon>Eukaryota</taxon>
        <taxon>Discoba</taxon>
        <taxon>Euglenozoa</taxon>
        <taxon>Kinetoplastea</taxon>
        <taxon>Metakinetoplastina</taxon>
        <taxon>Eubodonida</taxon>
        <taxon>Bodonidae</taxon>
        <taxon>Bodo</taxon>
    </lineage>
</organism>
<dbReference type="EMBL" id="CYKH01002128">
    <property type="protein sequence ID" value="CUG93189.1"/>
    <property type="molecule type" value="Genomic_DNA"/>
</dbReference>
<keyword evidence="3" id="KW-1185">Reference proteome</keyword>
<evidence type="ECO:0000313" key="3">
    <source>
        <dbReference type="Proteomes" id="UP000051952"/>
    </source>
</evidence>
<evidence type="ECO:0000256" key="1">
    <source>
        <dbReference type="SAM" id="MobiDB-lite"/>
    </source>
</evidence>